<dbReference type="EMBL" id="JAWNFY010000001">
    <property type="protein sequence ID" value="MDY5145447.1"/>
    <property type="molecule type" value="Genomic_DNA"/>
</dbReference>
<accession>A0AAW9HF14</accession>
<comment type="caution">
    <text evidence="3">The sequence shown here is derived from an EMBL/GenBank/DDBJ whole genome shotgun (WGS) entry which is preliminary data.</text>
</comment>
<name>A0AAW9HF14_9ACTO</name>
<protein>
    <recommendedName>
        <fullName evidence="7">DUF732 domain-containing protein</fullName>
    </recommendedName>
</protein>
<dbReference type="AlphaFoldDB" id="A0AAW9HF14"/>
<evidence type="ECO:0000313" key="5">
    <source>
        <dbReference type="Proteomes" id="UP001284901"/>
    </source>
</evidence>
<dbReference type="EMBL" id="JAWNFV010000006">
    <property type="protein sequence ID" value="MDY5140399.1"/>
    <property type="molecule type" value="Genomic_DNA"/>
</dbReference>
<dbReference type="GeneID" id="92814124"/>
<evidence type="ECO:0008006" key="7">
    <source>
        <dbReference type="Google" id="ProtNLM"/>
    </source>
</evidence>
<organism evidence="3 6">
    <name type="scientific">Actinotignum timonense</name>
    <dbReference type="NCBI Taxonomy" id="1870995"/>
    <lineage>
        <taxon>Bacteria</taxon>
        <taxon>Bacillati</taxon>
        <taxon>Actinomycetota</taxon>
        <taxon>Actinomycetes</taxon>
        <taxon>Actinomycetales</taxon>
        <taxon>Actinomycetaceae</taxon>
        <taxon>Actinotignum</taxon>
    </lineage>
</organism>
<evidence type="ECO:0000313" key="3">
    <source>
        <dbReference type="EMBL" id="MDY5140399.1"/>
    </source>
</evidence>
<keyword evidence="5" id="KW-1185">Reference proteome</keyword>
<keyword evidence="2" id="KW-0732">Signal</keyword>
<evidence type="ECO:0000256" key="2">
    <source>
        <dbReference type="SAM" id="SignalP"/>
    </source>
</evidence>
<sequence>MRKLLGAAAVACLAVGLAACSGNSDKSESASPAPESSAAASAPAAPSAADASPAQPSAPITDKGPAAIATDGPAPTRDEVSAGMLAATSELLKNTQDIPEAQKALLPRLVECTVDEGLSRGLSEQGQRNIAAQILLLSQEDQAIMSEAAKVCGEKFGANTQ</sequence>
<dbReference type="Proteomes" id="UP001288320">
    <property type="component" value="Unassembled WGS sequence"/>
</dbReference>
<reference evidence="3 5" key="1">
    <citation type="submission" date="2023-10" db="EMBL/GenBank/DDBJ databases">
        <title>Whole Genome based description of the genera Actinobaculum and Actinotignum reveals a complex phylogenetic relationship within the species included in the genus Actinotignum.</title>
        <authorList>
            <person name="Jensen C.S."/>
            <person name="Dargis R."/>
            <person name="Kemp M."/>
            <person name="Christensen J.J."/>
        </authorList>
    </citation>
    <scope>NUCLEOTIDE SEQUENCE</scope>
    <source>
        <strain evidence="4 5">SLA_B089</strain>
        <strain evidence="3">SLA_B245</strain>
    </source>
</reference>
<feature type="region of interest" description="Disordered" evidence="1">
    <location>
        <begin position="21"/>
        <end position="80"/>
    </location>
</feature>
<feature type="chain" id="PRO_5043488566" description="DUF732 domain-containing protein" evidence="2">
    <location>
        <begin position="19"/>
        <end position="161"/>
    </location>
</feature>
<dbReference type="Proteomes" id="UP001284901">
    <property type="component" value="Unassembled WGS sequence"/>
</dbReference>
<gene>
    <name evidence="3" type="ORF">R6G74_03605</name>
    <name evidence="4" type="ORF">R6P33_00215</name>
</gene>
<proteinExistence type="predicted"/>
<evidence type="ECO:0000313" key="4">
    <source>
        <dbReference type="EMBL" id="MDY5145447.1"/>
    </source>
</evidence>
<dbReference type="RefSeq" id="WP_145989730.1">
    <property type="nucleotide sequence ID" value="NZ_CAUPFC010000002.1"/>
</dbReference>
<evidence type="ECO:0000313" key="6">
    <source>
        <dbReference type="Proteomes" id="UP001288320"/>
    </source>
</evidence>
<feature type="compositionally biased region" description="Low complexity" evidence="1">
    <location>
        <begin position="29"/>
        <end position="59"/>
    </location>
</feature>
<dbReference type="PROSITE" id="PS51257">
    <property type="entry name" value="PROKAR_LIPOPROTEIN"/>
    <property type="match status" value="1"/>
</dbReference>
<evidence type="ECO:0000256" key="1">
    <source>
        <dbReference type="SAM" id="MobiDB-lite"/>
    </source>
</evidence>
<feature type="signal peptide" evidence="2">
    <location>
        <begin position="1"/>
        <end position="18"/>
    </location>
</feature>